<dbReference type="EMBL" id="OUNF01000019">
    <property type="protein sequence ID" value="SPP33724.1"/>
    <property type="molecule type" value="Genomic_DNA"/>
</dbReference>
<sequence length="108" mass="12285">MSDDIKAVNDQNFESEVANHKGFVLVDFWAEWCGPCKTLMPRIEQLAKDRKDKIKICKFDIDGETEVPSKYGVQSIPTLIIFQDGKEIARKIGAINDLHSWVDSEISE</sequence>
<keyword evidence="2" id="KW-0813">Transport</keyword>
<comment type="function">
    <text evidence="6">Component of the thioredoxin-thioredoxin reductase system. Participates in various redox reactions through the reversible oxidation of its active center dithiol to a disulfide and catalyzes dithiol-disulfide exchange reactions.</text>
</comment>
<feature type="domain" description="Thioredoxin" evidence="11">
    <location>
        <begin position="1"/>
        <end position="107"/>
    </location>
</feature>
<dbReference type="PANTHER" id="PTHR45663">
    <property type="entry name" value="GEO12009P1"/>
    <property type="match status" value="1"/>
</dbReference>
<keyword evidence="3" id="KW-0249">Electron transport</keyword>
<name>A0A3B0JGQ6_9RICK</name>
<evidence type="ECO:0000256" key="3">
    <source>
        <dbReference type="ARBA" id="ARBA00022982"/>
    </source>
</evidence>
<evidence type="ECO:0000256" key="6">
    <source>
        <dbReference type="ARBA" id="ARBA00025303"/>
    </source>
</evidence>
<dbReference type="NCBIfam" id="TIGR01068">
    <property type="entry name" value="thioredoxin"/>
    <property type="match status" value="1"/>
</dbReference>
<dbReference type="PANTHER" id="PTHR45663:SF11">
    <property type="entry name" value="GEO12009P1"/>
    <property type="match status" value="1"/>
</dbReference>
<comment type="similarity">
    <text evidence="1 8">Belongs to the thioredoxin family.</text>
</comment>
<feature type="disulfide bond" description="Redox-active" evidence="10">
    <location>
        <begin position="33"/>
        <end position="36"/>
    </location>
</feature>
<feature type="active site" description="Nucleophile" evidence="9">
    <location>
        <position position="33"/>
    </location>
</feature>
<evidence type="ECO:0000256" key="5">
    <source>
        <dbReference type="ARBA" id="ARBA00023284"/>
    </source>
</evidence>
<dbReference type="InterPro" id="IPR017937">
    <property type="entry name" value="Thioredoxin_CS"/>
</dbReference>
<feature type="site" description="Contributes to redox potential value" evidence="9">
    <location>
        <position position="35"/>
    </location>
</feature>
<evidence type="ECO:0000256" key="9">
    <source>
        <dbReference type="PIRSR" id="PIRSR000077-1"/>
    </source>
</evidence>
<dbReference type="GO" id="GO:0045454">
    <property type="term" value="P:cell redox homeostasis"/>
    <property type="evidence" value="ECO:0007669"/>
    <property type="project" value="TreeGrafter"/>
</dbReference>
<dbReference type="PROSITE" id="PS51352">
    <property type="entry name" value="THIOREDOXIN_2"/>
    <property type="match status" value="1"/>
</dbReference>
<keyword evidence="5 10" id="KW-0676">Redox-active center</keyword>
<dbReference type="GO" id="GO:0005829">
    <property type="term" value="C:cytosol"/>
    <property type="evidence" value="ECO:0007669"/>
    <property type="project" value="TreeGrafter"/>
</dbReference>
<dbReference type="PIRSF" id="PIRSF000077">
    <property type="entry name" value="Thioredoxin"/>
    <property type="match status" value="1"/>
</dbReference>
<proteinExistence type="inferred from homology"/>
<evidence type="ECO:0000259" key="11">
    <source>
        <dbReference type="PROSITE" id="PS51352"/>
    </source>
</evidence>
<dbReference type="AlphaFoldDB" id="A0A3B0JGQ6"/>
<reference evidence="12" key="1">
    <citation type="submission" date="2018-04" db="EMBL/GenBank/DDBJ databases">
        <authorList>
            <person name="Go L.Y."/>
            <person name="Mitchell J.A."/>
        </authorList>
    </citation>
    <scope>NUCLEOTIDE SEQUENCE</scope>
    <source>
        <strain evidence="12">WBAF</strain>
    </source>
</reference>
<organism evidence="12">
    <name type="scientific">Wolbachia endosymbiont of Aleurodicus floccissimus</name>
    <dbReference type="NCBI Taxonomy" id="2152762"/>
    <lineage>
        <taxon>Bacteria</taxon>
        <taxon>Pseudomonadati</taxon>
        <taxon>Pseudomonadota</taxon>
        <taxon>Alphaproteobacteria</taxon>
        <taxon>Rickettsiales</taxon>
        <taxon>Anaplasmataceae</taxon>
        <taxon>Wolbachieae</taxon>
        <taxon>Wolbachia</taxon>
    </lineage>
</organism>
<evidence type="ECO:0000256" key="2">
    <source>
        <dbReference type="ARBA" id="ARBA00022448"/>
    </source>
</evidence>
<dbReference type="CDD" id="cd02947">
    <property type="entry name" value="TRX_family"/>
    <property type="match status" value="1"/>
</dbReference>
<dbReference type="PRINTS" id="PR00421">
    <property type="entry name" value="THIOREDOXIN"/>
</dbReference>
<evidence type="ECO:0000256" key="7">
    <source>
        <dbReference type="NCBIfam" id="TIGR01068"/>
    </source>
</evidence>
<dbReference type="Pfam" id="PF00085">
    <property type="entry name" value="Thioredoxin"/>
    <property type="match status" value="1"/>
</dbReference>
<dbReference type="InterPro" id="IPR036249">
    <property type="entry name" value="Thioredoxin-like_sf"/>
</dbReference>
<accession>A0A3B0JGQ6</accession>
<keyword evidence="4 10" id="KW-1015">Disulfide bond</keyword>
<dbReference type="InterPro" id="IPR005746">
    <property type="entry name" value="Thioredoxin"/>
</dbReference>
<evidence type="ECO:0000256" key="10">
    <source>
        <dbReference type="PIRSR" id="PIRSR000077-4"/>
    </source>
</evidence>
<evidence type="ECO:0000313" key="12">
    <source>
        <dbReference type="EMBL" id="SPP33724.1"/>
    </source>
</evidence>
<evidence type="ECO:0000256" key="8">
    <source>
        <dbReference type="PIRNR" id="PIRNR000077"/>
    </source>
</evidence>
<dbReference type="InterPro" id="IPR013766">
    <property type="entry name" value="Thioredoxin_domain"/>
</dbReference>
<evidence type="ECO:0000256" key="4">
    <source>
        <dbReference type="ARBA" id="ARBA00023157"/>
    </source>
</evidence>
<dbReference type="Gene3D" id="3.40.30.10">
    <property type="entry name" value="Glutaredoxin"/>
    <property type="match status" value="1"/>
</dbReference>
<feature type="site" description="Deprotonates C-terminal active site Cys" evidence="9">
    <location>
        <position position="27"/>
    </location>
</feature>
<feature type="active site" description="Nucleophile" evidence="9">
    <location>
        <position position="36"/>
    </location>
</feature>
<dbReference type="SUPFAM" id="SSF52833">
    <property type="entry name" value="Thioredoxin-like"/>
    <property type="match status" value="1"/>
</dbReference>
<dbReference type="GO" id="GO:0015035">
    <property type="term" value="F:protein-disulfide reductase activity"/>
    <property type="evidence" value="ECO:0007669"/>
    <property type="project" value="UniProtKB-UniRule"/>
</dbReference>
<dbReference type="PROSITE" id="PS00194">
    <property type="entry name" value="THIOREDOXIN_1"/>
    <property type="match status" value="1"/>
</dbReference>
<protein>
    <recommendedName>
        <fullName evidence="7 8">Thioredoxin</fullName>
    </recommendedName>
</protein>
<gene>
    <name evidence="12" type="primary">trxA</name>
    <name evidence="12" type="ORF">WBAF_0124</name>
</gene>
<evidence type="ECO:0000256" key="1">
    <source>
        <dbReference type="ARBA" id="ARBA00008987"/>
    </source>
</evidence>
<dbReference type="FunFam" id="3.40.30.10:FF:000001">
    <property type="entry name" value="Thioredoxin"/>
    <property type="match status" value="1"/>
</dbReference>
<feature type="site" description="Contributes to redox potential value" evidence="9">
    <location>
        <position position="34"/>
    </location>
</feature>